<proteinExistence type="predicted"/>
<dbReference type="AlphaFoldDB" id="A0A2P5CBD7"/>
<dbReference type="EMBL" id="JXTB01000150">
    <property type="protein sequence ID" value="PON58341.1"/>
    <property type="molecule type" value="Genomic_DNA"/>
</dbReference>
<sequence length="37" mass="4067">MEKGTDAQIKIIFSPLLAATDVKGHLEVEEARNESPK</sequence>
<accession>A0A2P5CBD7</accession>
<evidence type="ECO:0000313" key="1">
    <source>
        <dbReference type="EMBL" id="PON58341.1"/>
    </source>
</evidence>
<comment type="caution">
    <text evidence="1">The sequence shown here is derived from an EMBL/GenBank/DDBJ whole genome shotgun (WGS) entry which is preliminary data.</text>
</comment>
<reference evidence="2" key="1">
    <citation type="submission" date="2016-06" db="EMBL/GenBank/DDBJ databases">
        <title>Parallel loss of symbiosis genes in relatives of nitrogen-fixing non-legume Parasponia.</title>
        <authorList>
            <person name="Van Velzen R."/>
            <person name="Holmer R."/>
            <person name="Bu F."/>
            <person name="Rutten L."/>
            <person name="Van Zeijl A."/>
            <person name="Liu W."/>
            <person name="Santuari L."/>
            <person name="Cao Q."/>
            <person name="Sharma T."/>
            <person name="Shen D."/>
            <person name="Roswanjaya Y."/>
            <person name="Wardhani T."/>
            <person name="Kalhor M.S."/>
            <person name="Jansen J."/>
            <person name="Van den Hoogen J."/>
            <person name="Gungor B."/>
            <person name="Hartog M."/>
            <person name="Hontelez J."/>
            <person name="Verver J."/>
            <person name="Yang W.-C."/>
            <person name="Schijlen E."/>
            <person name="Repin R."/>
            <person name="Schilthuizen M."/>
            <person name="Schranz E."/>
            <person name="Heidstra R."/>
            <person name="Miyata K."/>
            <person name="Fedorova E."/>
            <person name="Kohlen W."/>
            <person name="Bisseling T."/>
            <person name="Smit S."/>
            <person name="Geurts R."/>
        </authorList>
    </citation>
    <scope>NUCLEOTIDE SEQUENCE [LARGE SCALE GENOMIC DNA]</scope>
    <source>
        <strain evidence="2">cv. WU1-14</strain>
    </source>
</reference>
<dbReference type="Proteomes" id="UP000237105">
    <property type="component" value="Unassembled WGS sequence"/>
</dbReference>
<name>A0A2P5CBD7_PARAD</name>
<gene>
    <name evidence="1" type="ORF">PanWU01x14_167330</name>
</gene>
<evidence type="ECO:0000313" key="2">
    <source>
        <dbReference type="Proteomes" id="UP000237105"/>
    </source>
</evidence>
<keyword evidence="2" id="KW-1185">Reference proteome</keyword>
<organism evidence="1 2">
    <name type="scientific">Parasponia andersonii</name>
    <name type="common">Sponia andersonii</name>
    <dbReference type="NCBI Taxonomy" id="3476"/>
    <lineage>
        <taxon>Eukaryota</taxon>
        <taxon>Viridiplantae</taxon>
        <taxon>Streptophyta</taxon>
        <taxon>Embryophyta</taxon>
        <taxon>Tracheophyta</taxon>
        <taxon>Spermatophyta</taxon>
        <taxon>Magnoliopsida</taxon>
        <taxon>eudicotyledons</taxon>
        <taxon>Gunneridae</taxon>
        <taxon>Pentapetalae</taxon>
        <taxon>rosids</taxon>
        <taxon>fabids</taxon>
        <taxon>Rosales</taxon>
        <taxon>Cannabaceae</taxon>
        <taxon>Parasponia</taxon>
    </lineage>
</organism>
<protein>
    <submittedName>
        <fullName evidence="1">Uncharacterized protein</fullName>
    </submittedName>
</protein>